<dbReference type="SUPFAM" id="SSF52540">
    <property type="entry name" value="P-loop containing nucleoside triphosphate hydrolases"/>
    <property type="match status" value="1"/>
</dbReference>
<evidence type="ECO:0000256" key="2">
    <source>
        <dbReference type="ARBA" id="ARBA00022801"/>
    </source>
</evidence>
<evidence type="ECO:0000256" key="5">
    <source>
        <dbReference type="PROSITE-ProRule" id="PRU00560"/>
    </source>
</evidence>
<evidence type="ECO:0000313" key="9">
    <source>
        <dbReference type="EMBL" id="QJT10255.1"/>
    </source>
</evidence>
<evidence type="ECO:0000313" key="10">
    <source>
        <dbReference type="Proteomes" id="UP000503251"/>
    </source>
</evidence>
<sequence length="1097" mass="120345">MEQFLADLHIHSRYSRATSKQLDPRVLAAWARVKGLHVIGTGDFTHPGWRKELAELLEPDPGSGLFRLKDTRNLTREIPFLDGYELAGRTLFMLQAEISSIYKKNGAVRKVHNLVYVPTMEAADKLSEQLAAIGNIESDGRPILGLDSRNLLEMVVELDPLAFLVPAHIWTPWFSLFGSKSGFNSLEECYGDLSSHIFALETGLSSDPEMNWMLSALDRYALISNSDAHSGEKLARECNIFSGERSYEGIFRALRGEALGHKFQGTVEFFPEEGKYHLDGHRKCGVALEPRETLSRGGICPVCGKPLTVGVLHRVLDLADRDTPEKPDKAPGFESLIPLAEVLSEIVGAGPTTKKVRAMYTRCISRIGSEMAVLRDAPPEELARVSAPLAEAVSRMRRGEVIRNPGFDGEFGVIRVFSEKERKELHQGTFLVPDSYPAKKKRSAPAPKDAPPASEPTDTAPEPEAVLESEAPTPAEPAGLNPEQQTAVLADPGPVLVKAGPGTGKTHTLLARIEHLIAEGSSPRHILAVTFTRKAARELSDRLVASFGSKAALPRADTLHALAHEVWRNAYDEAPVVLSEEAARRVFRESNTGSDLDSRALDKAFSAISLARERRDPLGEELEPLFHRYVKQKESWNLADYTDLLEFWLEQIEHEIYPRPYTHVLVDEVQDFSRLQIDLVRALLTAPAAEQIADELNEPGSPAGRGLFAIGDPDQSIYGFRGALAHVEEALREVWPHLEVIGLSTNYRSSQSILDLAARALIQGQGAPAPLTGVSSLAGQIRLFEAPSAESEAAWVGERIRALLGATSHTLADRQHEEDKAEGLGEEQFSPGDIAVLVRVRSQIAPLARTLDRLGLPVSVPETEAFWEDPRVAAILAAAGGFLGISRPEDDPESEKAQAAKPLPCPDDVLASGPSAIASYMQDVPPFDRLFWKSRAFKELAAGFEEHGGWLGLINWINLQSSLEQVRRASEKVQIMTLHAAKGLEFRAVFLPGLEEGVLPFAGPGLSAIPETPGPSYTIDLAPDQLAEELRLFYVGLTRAREALYLSRAGSRTVYGRTYRLPASRFLGPLADGENAIRRSTLIAKTQRTQKHLSLMD</sequence>
<organism evidence="9 10">
    <name type="scientific">Oceanidesulfovibrio marinus</name>
    <dbReference type="NCBI Taxonomy" id="370038"/>
    <lineage>
        <taxon>Bacteria</taxon>
        <taxon>Pseudomonadati</taxon>
        <taxon>Thermodesulfobacteriota</taxon>
        <taxon>Desulfovibrionia</taxon>
        <taxon>Desulfovibrionales</taxon>
        <taxon>Desulfovibrionaceae</taxon>
        <taxon>Oceanidesulfovibrio</taxon>
    </lineage>
</organism>
<dbReference type="PANTHER" id="PTHR40084:SF1">
    <property type="entry name" value="PHOSPHOTRANSFERASE"/>
    <property type="match status" value="1"/>
</dbReference>
<dbReference type="PANTHER" id="PTHR40084">
    <property type="entry name" value="PHOSPHOHYDROLASE, PHP FAMILY"/>
    <property type="match status" value="1"/>
</dbReference>
<dbReference type="Gene3D" id="1.10.10.160">
    <property type="match status" value="1"/>
</dbReference>
<dbReference type="PROSITE" id="PS51198">
    <property type="entry name" value="UVRD_HELICASE_ATP_BIND"/>
    <property type="match status" value="1"/>
</dbReference>
<keyword evidence="1 5" id="KW-0547">Nucleotide-binding</keyword>
<evidence type="ECO:0000256" key="6">
    <source>
        <dbReference type="SAM" id="MobiDB-lite"/>
    </source>
</evidence>
<dbReference type="Proteomes" id="UP000503251">
    <property type="component" value="Chromosome"/>
</dbReference>
<evidence type="ECO:0000259" key="7">
    <source>
        <dbReference type="PROSITE" id="PS51198"/>
    </source>
</evidence>
<keyword evidence="3 5" id="KW-0347">Helicase</keyword>
<dbReference type="SUPFAM" id="SSF89550">
    <property type="entry name" value="PHP domain-like"/>
    <property type="match status" value="1"/>
</dbReference>
<reference evidence="9 10" key="1">
    <citation type="submission" date="2019-04" db="EMBL/GenBank/DDBJ databases">
        <title>Isolation and culture of sulfate reducing bacteria from the cold seep of the South China Sea.</title>
        <authorList>
            <person name="Sun C."/>
            <person name="Liu R."/>
        </authorList>
    </citation>
    <scope>NUCLEOTIDE SEQUENCE [LARGE SCALE GENOMIC DNA]</scope>
    <source>
        <strain evidence="9 10">CS1</strain>
    </source>
</reference>
<feature type="domain" description="UvrD-like helicase ATP-binding" evidence="7">
    <location>
        <begin position="478"/>
        <end position="750"/>
    </location>
</feature>
<dbReference type="InterPro" id="IPR014017">
    <property type="entry name" value="DNA_helicase_UvrD-like_C"/>
</dbReference>
<dbReference type="CDD" id="cd18807">
    <property type="entry name" value="SF1_C_UvrD"/>
    <property type="match status" value="1"/>
</dbReference>
<evidence type="ECO:0000256" key="3">
    <source>
        <dbReference type="ARBA" id="ARBA00022806"/>
    </source>
</evidence>
<evidence type="ECO:0000259" key="8">
    <source>
        <dbReference type="PROSITE" id="PS51217"/>
    </source>
</evidence>
<evidence type="ECO:0000256" key="4">
    <source>
        <dbReference type="ARBA" id="ARBA00022840"/>
    </source>
</evidence>
<dbReference type="EMBL" id="CP039543">
    <property type="protein sequence ID" value="QJT10255.1"/>
    <property type="molecule type" value="Genomic_DNA"/>
</dbReference>
<dbReference type="Pfam" id="PF00580">
    <property type="entry name" value="UvrD-helicase"/>
    <property type="match status" value="1"/>
</dbReference>
<keyword evidence="2 5" id="KW-0378">Hydrolase</keyword>
<name>A0ABX6NKU3_9BACT</name>
<dbReference type="InterPro" id="IPR016195">
    <property type="entry name" value="Pol/histidinol_Pase-like"/>
</dbReference>
<dbReference type="CDD" id="cd17932">
    <property type="entry name" value="DEXQc_UvrD"/>
    <property type="match status" value="1"/>
</dbReference>
<keyword evidence="4 5" id="KW-0067">ATP-binding</keyword>
<dbReference type="Gene3D" id="3.40.50.300">
    <property type="entry name" value="P-loop containing nucleotide triphosphate hydrolases"/>
    <property type="match status" value="3"/>
</dbReference>
<dbReference type="GO" id="GO:0004386">
    <property type="term" value="F:helicase activity"/>
    <property type="evidence" value="ECO:0007669"/>
    <property type="project" value="UniProtKB-KW"/>
</dbReference>
<feature type="binding site" evidence="5">
    <location>
        <begin position="499"/>
        <end position="506"/>
    </location>
    <ligand>
        <name>ATP</name>
        <dbReference type="ChEBI" id="CHEBI:30616"/>
    </ligand>
</feature>
<feature type="region of interest" description="Disordered" evidence="6">
    <location>
        <begin position="428"/>
        <end position="480"/>
    </location>
</feature>
<dbReference type="CDD" id="cd19067">
    <property type="entry name" value="PfuEndoQ-like"/>
    <property type="match status" value="1"/>
</dbReference>
<dbReference type="Gene3D" id="3.20.20.140">
    <property type="entry name" value="Metal-dependent hydrolases"/>
    <property type="match status" value="1"/>
</dbReference>
<dbReference type="PROSITE" id="PS51217">
    <property type="entry name" value="UVRD_HELICASE_CTER"/>
    <property type="match status" value="1"/>
</dbReference>
<dbReference type="RefSeq" id="WP_171267848.1">
    <property type="nucleotide sequence ID" value="NZ_CP039543.1"/>
</dbReference>
<dbReference type="InterPro" id="IPR014016">
    <property type="entry name" value="UvrD-like_ATP-bd"/>
</dbReference>
<accession>A0ABX6NKU3</accession>
<proteinExistence type="predicted"/>
<dbReference type="Pfam" id="PF13361">
    <property type="entry name" value="UvrD_C"/>
    <property type="match status" value="2"/>
</dbReference>
<feature type="domain" description="UvrD-like helicase C-terminal" evidence="8">
    <location>
        <begin position="751"/>
        <end position="1042"/>
    </location>
</feature>
<evidence type="ECO:0000256" key="1">
    <source>
        <dbReference type="ARBA" id="ARBA00022741"/>
    </source>
</evidence>
<gene>
    <name evidence="9" type="ORF">E8L03_15535</name>
</gene>
<dbReference type="InterPro" id="IPR013986">
    <property type="entry name" value="DExx_box_DNA_helicase_dom_sf"/>
</dbReference>
<protein>
    <submittedName>
        <fullName evidence="9">DNA helicase UvrD</fullName>
    </submittedName>
</protein>
<dbReference type="InterPro" id="IPR027417">
    <property type="entry name" value="P-loop_NTPase"/>
</dbReference>
<keyword evidence="10" id="KW-1185">Reference proteome</keyword>